<keyword evidence="2" id="KW-1185">Reference proteome</keyword>
<sequence length="63" mass="7143">MLLDAEAKFNEGCPPPIVLAVFEEDVDMFRLLRKYGAKLDTPETGNWAMGVAQFYELQSITDF</sequence>
<gene>
    <name evidence="1" type="ORF">KHLLAP_LOCUS795</name>
</gene>
<accession>A0AAI8YD43</accession>
<evidence type="ECO:0000313" key="1">
    <source>
        <dbReference type="EMBL" id="CAJ2500327.1"/>
    </source>
</evidence>
<comment type="caution">
    <text evidence="1">The sequence shown here is derived from an EMBL/GenBank/DDBJ whole genome shotgun (WGS) entry which is preliminary data.</text>
</comment>
<evidence type="ECO:0000313" key="2">
    <source>
        <dbReference type="Proteomes" id="UP001295740"/>
    </source>
</evidence>
<proteinExistence type="predicted"/>
<dbReference type="EMBL" id="CAUWAG010000003">
    <property type="protein sequence ID" value="CAJ2500327.1"/>
    <property type="molecule type" value="Genomic_DNA"/>
</dbReference>
<reference evidence="1" key="1">
    <citation type="submission" date="2023-10" db="EMBL/GenBank/DDBJ databases">
        <authorList>
            <person name="Hackl T."/>
        </authorList>
    </citation>
    <scope>NUCLEOTIDE SEQUENCE</scope>
</reference>
<organism evidence="1 2">
    <name type="scientific">Anthostomella pinea</name>
    <dbReference type="NCBI Taxonomy" id="933095"/>
    <lineage>
        <taxon>Eukaryota</taxon>
        <taxon>Fungi</taxon>
        <taxon>Dikarya</taxon>
        <taxon>Ascomycota</taxon>
        <taxon>Pezizomycotina</taxon>
        <taxon>Sordariomycetes</taxon>
        <taxon>Xylariomycetidae</taxon>
        <taxon>Xylariales</taxon>
        <taxon>Xylariaceae</taxon>
        <taxon>Anthostomella</taxon>
    </lineage>
</organism>
<name>A0AAI8YD43_9PEZI</name>
<protein>
    <submittedName>
        <fullName evidence="1">Uu.00g031800.m01.CDS01</fullName>
    </submittedName>
</protein>
<dbReference type="Proteomes" id="UP001295740">
    <property type="component" value="Unassembled WGS sequence"/>
</dbReference>
<dbReference type="AlphaFoldDB" id="A0AAI8YD43"/>